<keyword evidence="3" id="KW-0804">Transcription</keyword>
<reference evidence="6" key="1">
    <citation type="submission" date="2019-08" db="EMBL/GenBank/DDBJ databases">
        <authorList>
            <person name="Kucharzyk K."/>
            <person name="Murdoch R.W."/>
            <person name="Higgins S."/>
            <person name="Loffler F."/>
        </authorList>
    </citation>
    <scope>NUCLEOTIDE SEQUENCE</scope>
</reference>
<name>A0A645AWF8_9ZZZZ</name>
<evidence type="ECO:0000256" key="4">
    <source>
        <dbReference type="SAM" id="MobiDB-lite"/>
    </source>
</evidence>
<dbReference type="InterPro" id="IPR036271">
    <property type="entry name" value="Tet_transcr_reg_TetR-rel_C_sf"/>
</dbReference>
<dbReference type="GO" id="GO:0000976">
    <property type="term" value="F:transcription cis-regulatory region binding"/>
    <property type="evidence" value="ECO:0007669"/>
    <property type="project" value="TreeGrafter"/>
</dbReference>
<dbReference type="AlphaFoldDB" id="A0A645AWF8"/>
<dbReference type="PRINTS" id="PR00455">
    <property type="entry name" value="HTHTETR"/>
</dbReference>
<dbReference type="InterPro" id="IPR009057">
    <property type="entry name" value="Homeodomain-like_sf"/>
</dbReference>
<dbReference type="InterPro" id="IPR001647">
    <property type="entry name" value="HTH_TetR"/>
</dbReference>
<proteinExistence type="predicted"/>
<feature type="region of interest" description="Disordered" evidence="4">
    <location>
        <begin position="1"/>
        <end position="21"/>
    </location>
</feature>
<gene>
    <name evidence="6" type="ORF">SDC9_104404</name>
</gene>
<evidence type="ECO:0000259" key="5">
    <source>
        <dbReference type="PROSITE" id="PS50977"/>
    </source>
</evidence>
<protein>
    <recommendedName>
        <fullName evidence="5">HTH tetR-type domain-containing protein</fullName>
    </recommendedName>
</protein>
<organism evidence="6">
    <name type="scientific">bioreactor metagenome</name>
    <dbReference type="NCBI Taxonomy" id="1076179"/>
    <lineage>
        <taxon>unclassified sequences</taxon>
        <taxon>metagenomes</taxon>
        <taxon>ecological metagenomes</taxon>
    </lineage>
</organism>
<dbReference type="Gene3D" id="1.10.357.10">
    <property type="entry name" value="Tetracycline Repressor, domain 2"/>
    <property type="match status" value="1"/>
</dbReference>
<dbReference type="PANTHER" id="PTHR30055:SF234">
    <property type="entry name" value="HTH-TYPE TRANSCRIPTIONAL REGULATOR BETI"/>
    <property type="match status" value="1"/>
</dbReference>
<dbReference type="SUPFAM" id="SSF46689">
    <property type="entry name" value="Homeodomain-like"/>
    <property type="match status" value="1"/>
</dbReference>
<dbReference type="SUPFAM" id="SSF48498">
    <property type="entry name" value="Tetracyclin repressor-like, C-terminal domain"/>
    <property type="match status" value="1"/>
</dbReference>
<feature type="domain" description="HTH tetR-type" evidence="5">
    <location>
        <begin position="20"/>
        <end position="80"/>
    </location>
</feature>
<evidence type="ECO:0000256" key="1">
    <source>
        <dbReference type="ARBA" id="ARBA00023015"/>
    </source>
</evidence>
<evidence type="ECO:0000256" key="3">
    <source>
        <dbReference type="ARBA" id="ARBA00023163"/>
    </source>
</evidence>
<keyword evidence="2" id="KW-0238">DNA-binding</keyword>
<dbReference type="PROSITE" id="PS50977">
    <property type="entry name" value="HTH_TETR_2"/>
    <property type="match status" value="1"/>
</dbReference>
<accession>A0A645AWF8</accession>
<sequence>MSEDQTVPKEPLSVRERGKQRRRIRIKETARTVFLEHGYETATTREIADRADVSQGTLFAYAPTKSELLLMIINDDLEALRADKFGSDALTRPLIDILMDFARRDMEYWAQYPEMARQARREVGVVLLGRPSGPEAVRYAAWKPTLLNALAEIVREKQAAGFLRSAVSAELVSELWWAIYNQNLHNWLMSDQPDIAKGLSQLRNLLQLAIAGIQPFSATTLPVTQ</sequence>
<evidence type="ECO:0000313" key="6">
    <source>
        <dbReference type="EMBL" id="MPM57582.1"/>
    </source>
</evidence>
<dbReference type="PANTHER" id="PTHR30055">
    <property type="entry name" value="HTH-TYPE TRANSCRIPTIONAL REGULATOR RUTR"/>
    <property type="match status" value="1"/>
</dbReference>
<dbReference type="Pfam" id="PF00440">
    <property type="entry name" value="TetR_N"/>
    <property type="match status" value="1"/>
</dbReference>
<keyword evidence="1" id="KW-0805">Transcription regulation</keyword>
<dbReference type="EMBL" id="VSSQ01016344">
    <property type="protein sequence ID" value="MPM57582.1"/>
    <property type="molecule type" value="Genomic_DNA"/>
</dbReference>
<dbReference type="InterPro" id="IPR050109">
    <property type="entry name" value="HTH-type_TetR-like_transc_reg"/>
</dbReference>
<dbReference type="GO" id="GO:0003700">
    <property type="term" value="F:DNA-binding transcription factor activity"/>
    <property type="evidence" value="ECO:0007669"/>
    <property type="project" value="TreeGrafter"/>
</dbReference>
<evidence type="ECO:0000256" key="2">
    <source>
        <dbReference type="ARBA" id="ARBA00023125"/>
    </source>
</evidence>
<comment type="caution">
    <text evidence="6">The sequence shown here is derived from an EMBL/GenBank/DDBJ whole genome shotgun (WGS) entry which is preliminary data.</text>
</comment>